<feature type="domain" description="ABC transporter" evidence="8">
    <location>
        <begin position="10"/>
        <end position="257"/>
    </location>
</feature>
<dbReference type="SMART" id="SM00382">
    <property type="entry name" value="AAA"/>
    <property type="match status" value="1"/>
</dbReference>
<name>A0A0F4LR58_9LACO</name>
<comment type="caution">
    <text evidence="9">The sequence shown here is derived from an EMBL/GenBank/DDBJ whole genome shotgun (WGS) entry which is preliminary data.</text>
</comment>
<keyword evidence="3" id="KW-0813">Transport</keyword>
<dbReference type="Pfam" id="PF00005">
    <property type="entry name" value="ABC_tran"/>
    <property type="match status" value="1"/>
</dbReference>
<dbReference type="InterPro" id="IPR017871">
    <property type="entry name" value="ABC_transporter-like_CS"/>
</dbReference>
<dbReference type="GO" id="GO:0005524">
    <property type="term" value="F:ATP binding"/>
    <property type="evidence" value="ECO:0007669"/>
    <property type="project" value="UniProtKB-KW"/>
</dbReference>
<dbReference type="PROSITE" id="PS00211">
    <property type="entry name" value="ABC_TRANSPORTER_1"/>
    <property type="match status" value="1"/>
</dbReference>
<dbReference type="SUPFAM" id="SSF52540">
    <property type="entry name" value="P-loop containing nucleoside triphosphate hydrolases"/>
    <property type="match status" value="1"/>
</dbReference>
<dbReference type="GO" id="GO:0055085">
    <property type="term" value="P:transmembrane transport"/>
    <property type="evidence" value="ECO:0007669"/>
    <property type="project" value="UniProtKB-ARBA"/>
</dbReference>
<dbReference type="InterPro" id="IPR050319">
    <property type="entry name" value="ABC_transp_ATP-bind"/>
</dbReference>
<dbReference type="AlphaFoldDB" id="A0A0F4LR58"/>
<dbReference type="Gene3D" id="3.40.50.300">
    <property type="entry name" value="P-loop containing nucleotide triphosphate hydrolases"/>
    <property type="match status" value="1"/>
</dbReference>
<dbReference type="PANTHER" id="PTHR43776">
    <property type="entry name" value="TRANSPORT ATP-BINDING PROTEIN"/>
    <property type="match status" value="1"/>
</dbReference>
<dbReference type="GO" id="GO:0005886">
    <property type="term" value="C:plasma membrane"/>
    <property type="evidence" value="ECO:0007669"/>
    <property type="project" value="UniProtKB-SubCell"/>
</dbReference>
<dbReference type="Pfam" id="PF08352">
    <property type="entry name" value="oligo_HPY"/>
    <property type="match status" value="1"/>
</dbReference>
<evidence type="ECO:0000259" key="8">
    <source>
        <dbReference type="PROSITE" id="PS50893"/>
    </source>
</evidence>
<evidence type="ECO:0000256" key="6">
    <source>
        <dbReference type="ARBA" id="ARBA00022856"/>
    </source>
</evidence>
<dbReference type="CDD" id="cd03257">
    <property type="entry name" value="ABC_NikE_OppD_transporters"/>
    <property type="match status" value="1"/>
</dbReference>
<keyword evidence="7" id="KW-0653">Protein transport</keyword>
<evidence type="ECO:0000313" key="10">
    <source>
        <dbReference type="Proteomes" id="UP000033558"/>
    </source>
</evidence>
<dbReference type="OrthoDB" id="9802264at2"/>
<dbReference type="InterPro" id="IPR003593">
    <property type="entry name" value="AAA+_ATPase"/>
</dbReference>
<evidence type="ECO:0000256" key="1">
    <source>
        <dbReference type="ARBA" id="ARBA00004202"/>
    </source>
</evidence>
<evidence type="ECO:0000256" key="5">
    <source>
        <dbReference type="ARBA" id="ARBA00022840"/>
    </source>
</evidence>
<comment type="subcellular location">
    <subcellularLocation>
        <location evidence="1">Cell membrane</location>
        <topology evidence="1">Peripheral membrane protein</topology>
    </subcellularLocation>
</comment>
<evidence type="ECO:0000256" key="7">
    <source>
        <dbReference type="ARBA" id="ARBA00022927"/>
    </source>
</evidence>
<evidence type="ECO:0000256" key="3">
    <source>
        <dbReference type="ARBA" id="ARBA00022448"/>
    </source>
</evidence>
<protein>
    <submittedName>
        <fullName evidence="9">Oligopeptide ABC transporter, ATP-binding subunit</fullName>
    </submittedName>
</protein>
<evidence type="ECO:0000313" key="9">
    <source>
        <dbReference type="EMBL" id="KJY60789.1"/>
    </source>
</evidence>
<dbReference type="GO" id="GO:0015031">
    <property type="term" value="P:protein transport"/>
    <property type="evidence" value="ECO:0007669"/>
    <property type="project" value="UniProtKB-KW"/>
</dbReference>
<keyword evidence="6" id="KW-0571">Peptide transport</keyword>
<dbReference type="GO" id="GO:0015833">
    <property type="term" value="P:peptide transport"/>
    <property type="evidence" value="ECO:0007669"/>
    <property type="project" value="UniProtKB-KW"/>
</dbReference>
<dbReference type="InterPro" id="IPR027417">
    <property type="entry name" value="P-loop_NTPase"/>
</dbReference>
<dbReference type="RefSeq" id="WP_046317626.1">
    <property type="nucleotide sequence ID" value="NZ_JBHSZT010000005.1"/>
</dbReference>
<gene>
    <name evidence="9" type="primary">oppF</name>
    <name evidence="9" type="ORF">JG30_14790</name>
</gene>
<organism evidence="9 10">
    <name type="scientific">Bombilactobacillus mellifer</name>
    <dbReference type="NCBI Taxonomy" id="1218492"/>
    <lineage>
        <taxon>Bacteria</taxon>
        <taxon>Bacillati</taxon>
        <taxon>Bacillota</taxon>
        <taxon>Bacilli</taxon>
        <taxon>Lactobacillales</taxon>
        <taxon>Lactobacillaceae</taxon>
        <taxon>Bombilactobacillus</taxon>
    </lineage>
</organism>
<dbReference type="GO" id="GO:0016887">
    <property type="term" value="F:ATP hydrolysis activity"/>
    <property type="evidence" value="ECO:0007669"/>
    <property type="project" value="InterPro"/>
</dbReference>
<dbReference type="Proteomes" id="UP000033558">
    <property type="component" value="Unassembled WGS sequence"/>
</dbReference>
<dbReference type="InterPro" id="IPR003439">
    <property type="entry name" value="ABC_transporter-like_ATP-bd"/>
</dbReference>
<comment type="similarity">
    <text evidence="2">Belongs to the ABC transporter superfamily.</text>
</comment>
<sequence>MTPTQPSKIVQVKHLKQYFNVGKPNEVKAVDDISFDIYAGETFGLVGESGSGKSTTGRSIIRLYNPTGGQILFQDQDISKIKSHGPEMLKFRRETQMIFQDPYASLDPRMKVKDIIAEGLDIHHLVNSAEQREQRVNDLLKEVGLNPDHATRYPHEFSGGQRQRIGIARALAVDPKFIIADEPISALDVSIQAQVVNLMKDIQRRKNLTYLFIAHDLSMVKYISDRIAVMHQGRLMEMGPADEVYNHPLHPYTKSLLSAVPMPDPELERKRQRLPYDASIENNHEHERQLHEITPGHFVFSTEAEVPQYQDAAEAQAIS</sequence>
<accession>A0A0F4LR58</accession>
<keyword evidence="4" id="KW-0547">Nucleotide-binding</keyword>
<dbReference type="EMBL" id="JXJQ01000010">
    <property type="protein sequence ID" value="KJY60789.1"/>
    <property type="molecule type" value="Genomic_DNA"/>
</dbReference>
<dbReference type="FunFam" id="3.40.50.300:FF:000016">
    <property type="entry name" value="Oligopeptide ABC transporter ATP-binding component"/>
    <property type="match status" value="1"/>
</dbReference>
<dbReference type="HOGENOM" id="CLU_000604_1_23_9"/>
<reference evidence="9 10" key="1">
    <citation type="submission" date="2015-01" db="EMBL/GenBank/DDBJ databases">
        <title>Comparative genomics of the lactic acid bacteria isolated from the honey bee gut.</title>
        <authorList>
            <person name="Ellegaard K.M."/>
            <person name="Tamarit D."/>
            <person name="Javelind E."/>
            <person name="Olofsson T."/>
            <person name="Andersson S.G."/>
            <person name="Vasquez A."/>
        </authorList>
    </citation>
    <scope>NUCLEOTIDE SEQUENCE [LARGE SCALE GENOMIC DNA]</scope>
    <source>
        <strain evidence="9 10">Bin4</strain>
    </source>
</reference>
<dbReference type="InterPro" id="IPR013563">
    <property type="entry name" value="Oligopep_ABC_C"/>
</dbReference>
<proteinExistence type="inferred from homology"/>
<keyword evidence="5 9" id="KW-0067">ATP-binding</keyword>
<dbReference type="STRING" id="1218492.JG30_14790"/>
<dbReference type="PANTHER" id="PTHR43776:SF7">
    <property type="entry name" value="D,D-DIPEPTIDE TRANSPORT ATP-BINDING PROTEIN DDPF-RELATED"/>
    <property type="match status" value="1"/>
</dbReference>
<evidence type="ECO:0000256" key="2">
    <source>
        <dbReference type="ARBA" id="ARBA00005417"/>
    </source>
</evidence>
<keyword evidence="10" id="KW-1185">Reference proteome</keyword>
<dbReference type="PATRIC" id="fig|1218492.5.peg.1533"/>
<dbReference type="PROSITE" id="PS50893">
    <property type="entry name" value="ABC_TRANSPORTER_2"/>
    <property type="match status" value="1"/>
</dbReference>
<evidence type="ECO:0000256" key="4">
    <source>
        <dbReference type="ARBA" id="ARBA00022741"/>
    </source>
</evidence>